<organism evidence="1 2">
    <name type="scientific">Venturia nashicola</name>
    <dbReference type="NCBI Taxonomy" id="86259"/>
    <lineage>
        <taxon>Eukaryota</taxon>
        <taxon>Fungi</taxon>
        <taxon>Dikarya</taxon>
        <taxon>Ascomycota</taxon>
        <taxon>Pezizomycotina</taxon>
        <taxon>Dothideomycetes</taxon>
        <taxon>Pleosporomycetidae</taxon>
        <taxon>Venturiales</taxon>
        <taxon>Venturiaceae</taxon>
        <taxon>Venturia</taxon>
    </lineage>
</organism>
<comment type="caution">
    <text evidence="1">The sequence shown here is derived from an EMBL/GenBank/DDBJ whole genome shotgun (WGS) entry which is preliminary data.</text>
</comment>
<protein>
    <submittedName>
        <fullName evidence="1">Uncharacterized protein</fullName>
    </submittedName>
</protein>
<evidence type="ECO:0000313" key="2">
    <source>
        <dbReference type="Proteomes" id="UP000298493"/>
    </source>
</evidence>
<accession>A0A4Z1NWH7</accession>
<gene>
    <name evidence="1" type="ORF">E6O75_ATG09972</name>
</gene>
<evidence type="ECO:0000313" key="1">
    <source>
        <dbReference type="EMBL" id="TID12807.1"/>
    </source>
</evidence>
<proteinExistence type="predicted"/>
<dbReference type="Proteomes" id="UP000298493">
    <property type="component" value="Unassembled WGS sequence"/>
</dbReference>
<sequence>MLRAMGASGGAQKNILFNNLDPLPELIDEQVREDLNRHIVPSTSTQLPAVPNFSMEAKGALGTNREASSFLNGRFEGDG</sequence>
<dbReference type="AlphaFoldDB" id="A0A4Z1NWH7"/>
<keyword evidence="2" id="KW-1185">Reference proteome</keyword>
<name>A0A4Z1NWH7_9PEZI</name>
<reference evidence="1 2" key="1">
    <citation type="submission" date="2019-04" db="EMBL/GenBank/DDBJ databases">
        <title>High contiguity whole genome sequence and gene annotation resource for two Venturia nashicola isolates.</title>
        <authorList>
            <person name="Prokchorchik M."/>
            <person name="Won K."/>
            <person name="Lee Y."/>
            <person name="Choi E.D."/>
            <person name="Segonzac C."/>
            <person name="Sohn K.H."/>
        </authorList>
    </citation>
    <scope>NUCLEOTIDE SEQUENCE [LARGE SCALE GENOMIC DNA]</scope>
    <source>
        <strain evidence="1 2">PRI2</strain>
    </source>
</reference>
<dbReference type="EMBL" id="SNSC02000033">
    <property type="protein sequence ID" value="TID12807.1"/>
    <property type="molecule type" value="Genomic_DNA"/>
</dbReference>